<evidence type="ECO:0000313" key="14">
    <source>
        <dbReference type="EMBL" id="PKR78340.1"/>
    </source>
</evidence>
<keyword evidence="5" id="KW-0735">Signal-anchor</keyword>
<dbReference type="RefSeq" id="WP_101330084.1">
    <property type="nucleotide sequence ID" value="NZ_PJNH01000001.1"/>
</dbReference>
<dbReference type="PANTHER" id="PTHR33392:SF8">
    <property type="entry name" value="REGULATORY PROTEIN MSRR"/>
    <property type="match status" value="1"/>
</dbReference>
<comment type="subcellular location">
    <subcellularLocation>
        <location evidence="1">Cell membrane</location>
        <topology evidence="1">Single-pass type II membrane protein</topology>
    </subcellularLocation>
</comment>
<keyword evidence="7" id="KW-0805">Transcription regulation</keyword>
<dbReference type="GO" id="GO:0071555">
    <property type="term" value="P:cell wall organization"/>
    <property type="evidence" value="ECO:0007669"/>
    <property type="project" value="UniProtKB-KW"/>
</dbReference>
<keyword evidence="4 12" id="KW-0812">Transmembrane</keyword>
<comment type="caution">
    <text evidence="14">The sequence shown here is derived from an EMBL/GenBank/DDBJ whole genome shotgun (WGS) entry which is preliminary data.</text>
</comment>
<evidence type="ECO:0000256" key="12">
    <source>
        <dbReference type="SAM" id="Phobius"/>
    </source>
</evidence>
<dbReference type="AlphaFoldDB" id="A0A2I0QW56"/>
<organism evidence="14 15">
    <name type="scientific">Halalkalibacillus sediminis</name>
    <dbReference type="NCBI Taxonomy" id="2018042"/>
    <lineage>
        <taxon>Bacteria</taxon>
        <taxon>Bacillati</taxon>
        <taxon>Bacillota</taxon>
        <taxon>Bacilli</taxon>
        <taxon>Bacillales</taxon>
        <taxon>Bacillaceae</taxon>
        <taxon>Halalkalibacillus</taxon>
    </lineage>
</organism>
<evidence type="ECO:0000259" key="13">
    <source>
        <dbReference type="Pfam" id="PF03816"/>
    </source>
</evidence>
<protein>
    <recommendedName>
        <fullName evidence="11">Regulatory protein MsrR</fullName>
    </recommendedName>
</protein>
<keyword evidence="9" id="KW-0804">Transcription</keyword>
<dbReference type="Proteomes" id="UP000243524">
    <property type="component" value="Unassembled WGS sequence"/>
</dbReference>
<evidence type="ECO:0000256" key="11">
    <source>
        <dbReference type="ARBA" id="ARBA00040752"/>
    </source>
</evidence>
<keyword evidence="3" id="KW-1003">Cell membrane</keyword>
<dbReference type="EMBL" id="PJNH01000001">
    <property type="protein sequence ID" value="PKR78340.1"/>
    <property type="molecule type" value="Genomic_DNA"/>
</dbReference>
<proteinExistence type="inferred from homology"/>
<comment type="function">
    <text evidence="10">Involved in SarA attenuation. Affects resistance to oxacillin and teicoplanin, as well as the synthesis of virulence factors.</text>
</comment>
<dbReference type="Pfam" id="PF03816">
    <property type="entry name" value="LytR_cpsA_psr"/>
    <property type="match status" value="1"/>
</dbReference>
<dbReference type="OrthoDB" id="9782542at2"/>
<keyword evidence="15" id="KW-1185">Reference proteome</keyword>
<evidence type="ECO:0000313" key="15">
    <source>
        <dbReference type="Proteomes" id="UP000243524"/>
    </source>
</evidence>
<name>A0A2I0QW56_9BACI</name>
<evidence type="ECO:0000256" key="2">
    <source>
        <dbReference type="ARBA" id="ARBA00006068"/>
    </source>
</evidence>
<keyword evidence="6 12" id="KW-1133">Transmembrane helix</keyword>
<sequence>MENNRTKRRKRQRRRKRKLFISSILVVFFSIIIFGIYEYWDGKNQAEEDIEKYQDTEQSEDFENNFQGNEPTDEKTNVLILGSDQDQHGISRTDTIMIGQYNTNENSAKLVSIMRDTYVDIPGEGYNKINAAYAIGGPELLRKTIEENFGIEINYYSIVNFRGFEQIVDTIAPDGVEIDIEKRMYYETKDVTIDLYPGEQKLDGEQLLDYARFRADKDNDFGRVARQQHVMSLLKEEMTSFTGVINLPRAVGTLQPYIDTNMETSKIISLAGDYFMDTPDQIETLRIPIEPYGESYWNENHSHAGAVLEIDEQLNREALQEFLDAE</sequence>
<evidence type="ECO:0000256" key="7">
    <source>
        <dbReference type="ARBA" id="ARBA00023015"/>
    </source>
</evidence>
<keyword evidence="8 12" id="KW-0472">Membrane</keyword>
<gene>
    <name evidence="14" type="ORF">CEY16_00860</name>
</gene>
<dbReference type="PANTHER" id="PTHR33392">
    <property type="entry name" value="POLYISOPRENYL-TEICHOIC ACID--PEPTIDOGLYCAN TEICHOIC ACID TRANSFERASE TAGU"/>
    <property type="match status" value="1"/>
</dbReference>
<accession>A0A2I0QW56</accession>
<comment type="similarity">
    <text evidence="2">Belongs to the LytR/CpsA/Psr (LCP) family.</text>
</comment>
<dbReference type="GO" id="GO:0005886">
    <property type="term" value="C:plasma membrane"/>
    <property type="evidence" value="ECO:0007669"/>
    <property type="project" value="UniProtKB-SubCell"/>
</dbReference>
<evidence type="ECO:0000256" key="4">
    <source>
        <dbReference type="ARBA" id="ARBA00022692"/>
    </source>
</evidence>
<evidence type="ECO:0000256" key="8">
    <source>
        <dbReference type="ARBA" id="ARBA00023136"/>
    </source>
</evidence>
<dbReference type="InterPro" id="IPR050922">
    <property type="entry name" value="LytR/CpsA/Psr_CW_biosynth"/>
</dbReference>
<evidence type="ECO:0000256" key="10">
    <source>
        <dbReference type="ARBA" id="ARBA00037178"/>
    </source>
</evidence>
<evidence type="ECO:0000256" key="9">
    <source>
        <dbReference type="ARBA" id="ARBA00023163"/>
    </source>
</evidence>
<evidence type="ECO:0000256" key="3">
    <source>
        <dbReference type="ARBA" id="ARBA00022475"/>
    </source>
</evidence>
<evidence type="ECO:0000256" key="5">
    <source>
        <dbReference type="ARBA" id="ARBA00022968"/>
    </source>
</evidence>
<dbReference type="InterPro" id="IPR004474">
    <property type="entry name" value="LytR_CpsA_psr"/>
</dbReference>
<feature type="domain" description="Cell envelope-related transcriptional attenuator" evidence="13">
    <location>
        <begin position="92"/>
        <end position="239"/>
    </location>
</feature>
<dbReference type="NCBIfam" id="TIGR00350">
    <property type="entry name" value="lytR_cpsA_psr"/>
    <property type="match status" value="1"/>
</dbReference>
<evidence type="ECO:0000256" key="1">
    <source>
        <dbReference type="ARBA" id="ARBA00004401"/>
    </source>
</evidence>
<evidence type="ECO:0000256" key="6">
    <source>
        <dbReference type="ARBA" id="ARBA00022989"/>
    </source>
</evidence>
<reference evidence="14 15" key="1">
    <citation type="submission" date="2017-06" db="EMBL/GenBank/DDBJ databases">
        <title>the draft geome sequence of Illustriluteabacillus marina B3227.</title>
        <authorList>
            <person name="He R.-H."/>
            <person name="Du Z.-J."/>
        </authorList>
    </citation>
    <scope>NUCLEOTIDE SEQUENCE [LARGE SCALE GENOMIC DNA]</scope>
    <source>
        <strain evidence="14 15">B3227</strain>
    </source>
</reference>
<feature type="transmembrane region" description="Helical" evidence="12">
    <location>
        <begin position="20"/>
        <end position="40"/>
    </location>
</feature>
<dbReference type="Gene3D" id="3.40.630.190">
    <property type="entry name" value="LCP protein"/>
    <property type="match status" value="1"/>
</dbReference>